<evidence type="ECO:0000256" key="2">
    <source>
        <dbReference type="ARBA" id="ARBA00022801"/>
    </source>
</evidence>
<dbReference type="Pfam" id="PF02838">
    <property type="entry name" value="Glyco_hydro_20b"/>
    <property type="match status" value="1"/>
</dbReference>
<dbReference type="PANTHER" id="PTHR22901">
    <property type="entry name" value="SIALATE O-ACETYLESTERASE"/>
    <property type="match status" value="1"/>
</dbReference>
<dbReference type="GO" id="GO:0004563">
    <property type="term" value="F:beta-N-acetylhexosaminidase activity"/>
    <property type="evidence" value="ECO:0007669"/>
    <property type="project" value="InterPro"/>
</dbReference>
<dbReference type="PRINTS" id="PR00738">
    <property type="entry name" value="GLHYDRLASE20"/>
</dbReference>
<feature type="signal peptide" evidence="5">
    <location>
        <begin position="1"/>
        <end position="18"/>
    </location>
</feature>
<evidence type="ECO:0000313" key="10">
    <source>
        <dbReference type="Proteomes" id="UP000249819"/>
    </source>
</evidence>
<dbReference type="Gene3D" id="3.40.50.1110">
    <property type="entry name" value="SGNH hydrolase"/>
    <property type="match status" value="1"/>
</dbReference>
<feature type="domain" description="Beta-hexosaminidase bacterial type N-terminal" evidence="7">
    <location>
        <begin position="20"/>
        <end position="137"/>
    </location>
</feature>
<dbReference type="InterPro" id="IPR015883">
    <property type="entry name" value="Glyco_hydro_20_cat"/>
</dbReference>
<dbReference type="Pfam" id="PF00728">
    <property type="entry name" value="Glyco_hydro_20"/>
    <property type="match status" value="1"/>
</dbReference>
<dbReference type="RefSeq" id="WP_111594225.1">
    <property type="nucleotide sequence ID" value="NZ_QLMA01000008.1"/>
</dbReference>
<dbReference type="GO" id="GO:0005975">
    <property type="term" value="P:carbohydrate metabolic process"/>
    <property type="evidence" value="ECO:0007669"/>
    <property type="project" value="InterPro"/>
</dbReference>
<dbReference type="OrthoDB" id="726159at2"/>
<protein>
    <submittedName>
        <fullName evidence="9">Glycosyl hydrolase family 20</fullName>
    </submittedName>
</protein>
<organism evidence="9 10">
    <name type="scientific">Chitinophaga dinghuensis</name>
    <dbReference type="NCBI Taxonomy" id="1539050"/>
    <lineage>
        <taxon>Bacteria</taxon>
        <taxon>Pseudomonadati</taxon>
        <taxon>Bacteroidota</taxon>
        <taxon>Chitinophagia</taxon>
        <taxon>Chitinophagales</taxon>
        <taxon>Chitinophagaceae</taxon>
        <taxon>Chitinophaga</taxon>
    </lineage>
</organism>
<dbReference type="AlphaFoldDB" id="A0A327VQ65"/>
<reference evidence="9 10" key="1">
    <citation type="submission" date="2018-06" db="EMBL/GenBank/DDBJ databases">
        <title>Genomic Encyclopedia of Archaeal and Bacterial Type Strains, Phase II (KMG-II): from individual species to whole genera.</title>
        <authorList>
            <person name="Goeker M."/>
        </authorList>
    </citation>
    <scope>NUCLEOTIDE SEQUENCE [LARGE SCALE GENOMIC DNA]</scope>
    <source>
        <strain evidence="9 10">DSM 29821</strain>
    </source>
</reference>
<sequence length="1108" mass="124121">MKWRLLLCWLLSAKCLLAQHPALIPSPEKVSWTSQGYAMSSGTDILTDPRFEKEAAQLRDWLLQKGKASQVKTGATATRHICLVYKAGLKEEEAYELRVANDVIAIAASSSHGIFNGIQTLYQLLQGDSFAGCIIADKPAFSWRGYLVDVGRNYQSMALLKQQIDKMAAYKLNVFQFHFTENIAWRWPVPGYPGLTSDSNMLRNSGKVYTDADIHELMRYCADRHILFLPEIDMPGHSDAFKRAMGVDMQCDSGMHILQNIVRHFITTFRPAYLHIGGDEVHITNKAFLPAMVNMVEAAGVRTLGWDPGGNIPDKTIHQLWMRDAGVKPCVKYLDSRHLYLNHMDPLESVTTIFQRRIGDKVRGDSNMLGGVICLWNDRKVTDEKDLIRMNPVYPAMLAFAERSWVGGGTIGWSSNIDPADTTMLRQFRNFEGRLWQHRQLYFAGLPFQYTPQSQLQWTLTGRNQTGRIVKTIPAIGGTIVMRHFWHPLVKGVIGDNKDSLRWSATAIFQSDKDTVLPVWIGFYNLSRSTNSNTPAAGTWDNRGSSIQINGQTIAPPKWTFPGRKPGSEDPLVDEGYEYRAPAMVHFKKGKNIVTADLPVNGFQSGDWQNPVKWMFTFAPVQTASVALSPFFTDHMVLQRDQPISVFGKAPAGKGLRVSLGNNTVHTTAGADGKWKAILPPMKADTIPQILTVRTKEDMISCYDVLMGDVWVCAGQSNMEFSLWGDMHAAEAFATARRPYLRLLQENKQTTTYSPAYSAADTIYLHPENYFRGSWQRSDSNSARMFSAVGYYFGARVQQETGVPVGLINVAVGGSPTEAWIRPDAGRNVPAVAALFQGDWLQNAAMEPWCIERGHDNLDPLLKQGIQPPSNELGYRHPFQPGFLYDAAIATLSQLAVKGIIWYQGESNALSKRRMEQHEQLFPLLVADWRKQWHSGELPFYFCQISSISTEKGYKSEYWPAFRDGQRRMADSIPFSGMAVSADVGHPTDVHPRDKRTVGERLAKVALHKTYQLPIVYKGPVPIKALLKGDTALLQYDRNERITTAGNKPLHGFSLEDGKEIPAVIEGDVIKVWVPAGTRFVYYGWQPYSLGNLLNGEGLPASTMRIAL</sequence>
<comment type="similarity">
    <text evidence="1">Belongs to the glycosyl hydrolase 20 family.</text>
</comment>
<dbReference type="EMBL" id="QLMA01000008">
    <property type="protein sequence ID" value="RAJ76487.1"/>
    <property type="molecule type" value="Genomic_DNA"/>
</dbReference>
<dbReference type="Proteomes" id="UP000249819">
    <property type="component" value="Unassembled WGS sequence"/>
</dbReference>
<feature type="active site" description="Proton donor" evidence="4">
    <location>
        <position position="280"/>
    </location>
</feature>
<dbReference type="InterPro" id="IPR005181">
    <property type="entry name" value="SASA"/>
</dbReference>
<dbReference type="SUPFAM" id="SSF51445">
    <property type="entry name" value="(Trans)glycosidases"/>
    <property type="match status" value="1"/>
</dbReference>
<feature type="domain" description="Glycoside hydrolase family 20 catalytic" evidence="6">
    <location>
        <begin position="141"/>
        <end position="303"/>
    </location>
</feature>
<keyword evidence="3" id="KW-0326">Glycosidase</keyword>
<name>A0A327VQ65_9BACT</name>
<dbReference type="InterPro" id="IPR029018">
    <property type="entry name" value="Hex-like_dom2"/>
</dbReference>
<dbReference type="InterPro" id="IPR017853">
    <property type="entry name" value="GH"/>
</dbReference>
<keyword evidence="10" id="KW-1185">Reference proteome</keyword>
<keyword evidence="2 9" id="KW-0378">Hydrolase</keyword>
<dbReference type="GO" id="GO:0001681">
    <property type="term" value="F:sialate O-acetylesterase activity"/>
    <property type="evidence" value="ECO:0007669"/>
    <property type="project" value="InterPro"/>
</dbReference>
<dbReference type="Gene3D" id="3.30.379.10">
    <property type="entry name" value="Chitobiase/beta-hexosaminidase domain 2-like"/>
    <property type="match status" value="1"/>
</dbReference>
<dbReference type="PANTHER" id="PTHR22901:SF0">
    <property type="entry name" value="SIALATE O-ACETYLESTERASE"/>
    <property type="match status" value="1"/>
</dbReference>
<dbReference type="InterPro" id="IPR036514">
    <property type="entry name" value="SGNH_hydro_sf"/>
</dbReference>
<feature type="chain" id="PRO_5016330178" evidence="5">
    <location>
        <begin position="19"/>
        <end position="1108"/>
    </location>
</feature>
<dbReference type="SUPFAM" id="SSF52266">
    <property type="entry name" value="SGNH hydrolase"/>
    <property type="match status" value="1"/>
</dbReference>
<dbReference type="Gene3D" id="3.20.20.80">
    <property type="entry name" value="Glycosidases"/>
    <property type="match status" value="1"/>
</dbReference>
<feature type="domain" description="Sialate O-acetylesterase" evidence="8">
    <location>
        <begin position="883"/>
        <end position="1006"/>
    </location>
</feature>
<accession>A0A327VQ65</accession>
<dbReference type="SUPFAM" id="SSF55545">
    <property type="entry name" value="beta-N-acetylhexosaminidase-like domain"/>
    <property type="match status" value="1"/>
</dbReference>
<evidence type="ECO:0000256" key="5">
    <source>
        <dbReference type="SAM" id="SignalP"/>
    </source>
</evidence>
<dbReference type="Pfam" id="PF03629">
    <property type="entry name" value="SASA"/>
    <property type="match status" value="2"/>
</dbReference>
<dbReference type="InterPro" id="IPR039329">
    <property type="entry name" value="SIAE"/>
</dbReference>
<dbReference type="InterPro" id="IPR015882">
    <property type="entry name" value="HEX_bac_N"/>
</dbReference>
<evidence type="ECO:0000259" key="8">
    <source>
        <dbReference type="Pfam" id="PF03629"/>
    </source>
</evidence>
<evidence type="ECO:0000313" key="9">
    <source>
        <dbReference type="EMBL" id="RAJ76487.1"/>
    </source>
</evidence>
<proteinExistence type="inferred from homology"/>
<dbReference type="InterPro" id="IPR025705">
    <property type="entry name" value="Beta_hexosaminidase_sua/sub"/>
</dbReference>
<gene>
    <name evidence="9" type="ORF">CLV59_1086</name>
</gene>
<comment type="caution">
    <text evidence="9">The sequence shown here is derived from an EMBL/GenBank/DDBJ whole genome shotgun (WGS) entry which is preliminary data.</text>
</comment>
<evidence type="ECO:0000256" key="3">
    <source>
        <dbReference type="ARBA" id="ARBA00023295"/>
    </source>
</evidence>
<evidence type="ECO:0000256" key="1">
    <source>
        <dbReference type="ARBA" id="ARBA00006285"/>
    </source>
</evidence>
<keyword evidence="5" id="KW-0732">Signal</keyword>
<evidence type="ECO:0000259" key="7">
    <source>
        <dbReference type="Pfam" id="PF02838"/>
    </source>
</evidence>
<evidence type="ECO:0000259" key="6">
    <source>
        <dbReference type="Pfam" id="PF00728"/>
    </source>
</evidence>
<evidence type="ECO:0000256" key="4">
    <source>
        <dbReference type="PIRSR" id="PIRSR625705-1"/>
    </source>
</evidence>
<feature type="domain" description="Sialate O-acetylesterase" evidence="8">
    <location>
        <begin position="709"/>
        <end position="822"/>
    </location>
</feature>